<dbReference type="Proteomes" id="UP000055048">
    <property type="component" value="Unassembled WGS sequence"/>
</dbReference>
<dbReference type="AlphaFoldDB" id="A0A0V0TLX5"/>
<gene>
    <name evidence="1" type="ORF">T05_3100</name>
</gene>
<evidence type="ECO:0000313" key="1">
    <source>
        <dbReference type="EMBL" id="KRX40041.1"/>
    </source>
</evidence>
<reference evidence="1 2" key="1">
    <citation type="submission" date="2015-01" db="EMBL/GenBank/DDBJ databases">
        <title>Evolution of Trichinella species and genotypes.</title>
        <authorList>
            <person name="Korhonen P.K."/>
            <person name="Edoardo P."/>
            <person name="Giuseppe L.R."/>
            <person name="Gasser R.B."/>
        </authorList>
    </citation>
    <scope>NUCLEOTIDE SEQUENCE [LARGE SCALE GENOMIC DNA]</scope>
    <source>
        <strain evidence="1">ISS417</strain>
    </source>
</reference>
<accession>A0A0V0TLX5</accession>
<protein>
    <submittedName>
        <fullName evidence="1">Uncharacterized protein</fullName>
    </submittedName>
</protein>
<sequence>MLSTTPQSNRCISNKSVKVLTFNQSWLGDDGLVSTARFLRAVISSVWLPPALLPFFPGSHSRGNIVAFTRQIKPQAEAPPVDKEGTLRDTDWLEADRTRKAEVRVRKIMEEDQEGRADLGARFRIPGVL</sequence>
<name>A0A0V0TLX5_9BILA</name>
<dbReference type="EMBL" id="JYDJ01000213">
    <property type="protein sequence ID" value="KRX40041.1"/>
    <property type="molecule type" value="Genomic_DNA"/>
</dbReference>
<comment type="caution">
    <text evidence="1">The sequence shown here is derived from an EMBL/GenBank/DDBJ whole genome shotgun (WGS) entry which is preliminary data.</text>
</comment>
<keyword evidence="2" id="KW-1185">Reference proteome</keyword>
<evidence type="ECO:0000313" key="2">
    <source>
        <dbReference type="Proteomes" id="UP000055048"/>
    </source>
</evidence>
<proteinExistence type="predicted"/>
<organism evidence="1 2">
    <name type="scientific">Trichinella murrelli</name>
    <dbReference type="NCBI Taxonomy" id="144512"/>
    <lineage>
        <taxon>Eukaryota</taxon>
        <taxon>Metazoa</taxon>
        <taxon>Ecdysozoa</taxon>
        <taxon>Nematoda</taxon>
        <taxon>Enoplea</taxon>
        <taxon>Dorylaimia</taxon>
        <taxon>Trichinellida</taxon>
        <taxon>Trichinellidae</taxon>
        <taxon>Trichinella</taxon>
    </lineage>
</organism>